<evidence type="ECO:0000313" key="3">
    <source>
        <dbReference type="EMBL" id="QDF69283.1"/>
    </source>
</evidence>
<evidence type="ECO:0000313" key="4">
    <source>
        <dbReference type="Proteomes" id="UP000317728"/>
    </source>
</evidence>
<accession>A0AB73TZ66</accession>
<name>A0AB73TZ66_MYCCH</name>
<dbReference type="EMBL" id="CP041150">
    <property type="protein sequence ID" value="QDF69283.1"/>
    <property type="molecule type" value="Genomic_DNA"/>
</dbReference>
<feature type="region of interest" description="Disordered" evidence="1">
    <location>
        <begin position="34"/>
        <end position="123"/>
    </location>
</feature>
<organism evidence="3 4">
    <name type="scientific">Mycobacteroides chelonae</name>
    <name type="common">Mycobacterium chelonae</name>
    <dbReference type="NCBI Taxonomy" id="1774"/>
    <lineage>
        <taxon>Bacteria</taxon>
        <taxon>Bacillati</taxon>
        <taxon>Actinomycetota</taxon>
        <taxon>Actinomycetes</taxon>
        <taxon>Mycobacteriales</taxon>
        <taxon>Mycobacteriaceae</taxon>
        <taxon>Mycobacteroides</taxon>
    </lineage>
</organism>
<feature type="chain" id="PRO_5044504195" evidence="2">
    <location>
        <begin position="37"/>
        <end position="123"/>
    </location>
</feature>
<reference evidence="3 4" key="1">
    <citation type="submission" date="2019-06" db="EMBL/GenBank/DDBJ databases">
        <title>Whole geneome sequnce of Mycobacteroides chelonae M77 isolated from bovine milk from Meghalaya, India.</title>
        <authorList>
            <person name="Vise E."/>
            <person name="Das S."/>
            <person name="Garg A."/>
            <person name="Ghatak S."/>
            <person name="Shakuntala I."/>
            <person name="Milton A.A.P."/>
            <person name="Karam A."/>
            <person name="Sanjukta R."/>
            <person name="Puro K."/>
            <person name="Sen A."/>
        </authorList>
    </citation>
    <scope>NUCLEOTIDE SEQUENCE [LARGE SCALE GENOMIC DNA]</scope>
    <source>
        <strain evidence="3 4">M77</strain>
    </source>
</reference>
<keyword evidence="2" id="KW-0732">Signal</keyword>
<proteinExistence type="predicted"/>
<sequence>MSPTHARPQRHRMARLIIATTLCASLIVGPASVARADNCSPGDFGAAQGCAPPAAATGGDKAESWPPTSVDWPPEPDSDTDSDGQQGTAPPPIVMPAGAAPVKPASPAREPASASAPIVSAGP</sequence>
<dbReference type="Proteomes" id="UP000317728">
    <property type="component" value="Chromosome"/>
</dbReference>
<feature type="compositionally biased region" description="Low complexity" evidence="1">
    <location>
        <begin position="45"/>
        <end position="59"/>
    </location>
</feature>
<evidence type="ECO:0000256" key="1">
    <source>
        <dbReference type="SAM" id="MobiDB-lite"/>
    </source>
</evidence>
<protein>
    <submittedName>
        <fullName evidence="3">Uncharacterized protein</fullName>
    </submittedName>
</protein>
<feature type="compositionally biased region" description="Low complexity" evidence="1">
    <location>
        <begin position="105"/>
        <end position="117"/>
    </location>
</feature>
<feature type="signal peptide" evidence="2">
    <location>
        <begin position="1"/>
        <end position="36"/>
    </location>
</feature>
<dbReference type="RefSeq" id="WP_078313570.1">
    <property type="nucleotide sequence ID" value="NZ_CP041150.1"/>
</dbReference>
<evidence type="ECO:0000256" key="2">
    <source>
        <dbReference type="SAM" id="SignalP"/>
    </source>
</evidence>
<gene>
    <name evidence="3" type="ORF">FJK96_03235</name>
</gene>
<dbReference type="AlphaFoldDB" id="A0AB73TZ66"/>